<dbReference type="Gene3D" id="1.10.510.10">
    <property type="entry name" value="Transferase(Phosphotransferase) domain 1"/>
    <property type="match status" value="1"/>
</dbReference>
<evidence type="ECO:0000313" key="2">
    <source>
        <dbReference type="EMBL" id="KAK1416967.1"/>
    </source>
</evidence>
<dbReference type="Proteomes" id="UP001229421">
    <property type="component" value="Unassembled WGS sequence"/>
</dbReference>
<gene>
    <name evidence="2" type="ORF">QVD17_26087</name>
</gene>
<dbReference type="AlphaFoldDB" id="A0AAD8KA96"/>
<dbReference type="GO" id="GO:0016020">
    <property type="term" value="C:membrane"/>
    <property type="evidence" value="ECO:0007669"/>
    <property type="project" value="UniProtKB-SubCell"/>
</dbReference>
<comment type="caution">
    <text evidence="2">The sequence shown here is derived from an EMBL/GenBank/DDBJ whole genome shotgun (WGS) entry which is preliminary data.</text>
</comment>
<dbReference type="PANTHER" id="PTHR48006:SF60">
    <property type="entry name" value="PROTEIN KINASE DOMAIN-CONTAINING PROTEIN"/>
    <property type="match status" value="1"/>
</dbReference>
<reference evidence="2" key="1">
    <citation type="journal article" date="2023" name="bioRxiv">
        <title>Improved chromosome-level genome assembly for marigold (Tagetes erecta).</title>
        <authorList>
            <person name="Jiang F."/>
            <person name="Yuan L."/>
            <person name="Wang S."/>
            <person name="Wang H."/>
            <person name="Xu D."/>
            <person name="Wang A."/>
            <person name="Fan W."/>
        </authorList>
    </citation>
    <scope>NUCLEOTIDE SEQUENCE</scope>
    <source>
        <strain evidence="2">WSJ</strain>
        <tissue evidence="2">Leaf</tissue>
    </source>
</reference>
<accession>A0AAD8KA96</accession>
<dbReference type="PANTHER" id="PTHR48006">
    <property type="entry name" value="LEUCINE-RICH REPEAT-CONTAINING PROTEIN DDB_G0281931-RELATED"/>
    <property type="match status" value="1"/>
</dbReference>
<evidence type="ECO:0000256" key="1">
    <source>
        <dbReference type="ARBA" id="ARBA00004479"/>
    </source>
</evidence>
<dbReference type="EMBL" id="JAUHHV010000007">
    <property type="protein sequence ID" value="KAK1416967.1"/>
    <property type="molecule type" value="Genomic_DNA"/>
</dbReference>
<protein>
    <submittedName>
        <fullName evidence="2">Uncharacterized protein</fullName>
    </submittedName>
</protein>
<name>A0AAD8KA96_TARER</name>
<proteinExistence type="predicted"/>
<dbReference type="InterPro" id="IPR051824">
    <property type="entry name" value="LRR_Rcpt-Like_S/T_Kinase"/>
</dbReference>
<sequence>MQISMRKFQILCYLKLLPLDYTPNKDIYYYILDWVTDNSNNDRELKKVIDGCIPSKYSSEALAVLKVAILCTKATAALRPTMSQTLKMLKGKLSIKNFQKYSPSSSNSNPITSQHFWSTDGEIRPVLDDESDSIIQE</sequence>
<organism evidence="2 3">
    <name type="scientific">Tagetes erecta</name>
    <name type="common">African marigold</name>
    <dbReference type="NCBI Taxonomy" id="13708"/>
    <lineage>
        <taxon>Eukaryota</taxon>
        <taxon>Viridiplantae</taxon>
        <taxon>Streptophyta</taxon>
        <taxon>Embryophyta</taxon>
        <taxon>Tracheophyta</taxon>
        <taxon>Spermatophyta</taxon>
        <taxon>Magnoliopsida</taxon>
        <taxon>eudicotyledons</taxon>
        <taxon>Gunneridae</taxon>
        <taxon>Pentapetalae</taxon>
        <taxon>asterids</taxon>
        <taxon>campanulids</taxon>
        <taxon>Asterales</taxon>
        <taxon>Asteraceae</taxon>
        <taxon>Asteroideae</taxon>
        <taxon>Heliantheae alliance</taxon>
        <taxon>Tageteae</taxon>
        <taxon>Tagetes</taxon>
    </lineage>
</organism>
<evidence type="ECO:0000313" key="3">
    <source>
        <dbReference type="Proteomes" id="UP001229421"/>
    </source>
</evidence>
<comment type="subcellular location">
    <subcellularLocation>
        <location evidence="1">Membrane</location>
        <topology evidence="1">Single-pass type I membrane protein</topology>
    </subcellularLocation>
</comment>
<keyword evidence="3" id="KW-1185">Reference proteome</keyword>